<dbReference type="Proteomes" id="UP000234661">
    <property type="component" value="Unassembled WGS sequence"/>
</dbReference>
<organism evidence="1 2">
    <name type="scientific">Klebsiella michiganensis</name>
    <dbReference type="NCBI Taxonomy" id="1134687"/>
    <lineage>
        <taxon>Bacteria</taxon>
        <taxon>Pseudomonadati</taxon>
        <taxon>Pseudomonadota</taxon>
        <taxon>Gammaproteobacteria</taxon>
        <taxon>Enterobacterales</taxon>
        <taxon>Enterobacteriaceae</taxon>
        <taxon>Klebsiella/Raoultella group</taxon>
        <taxon>Klebsiella</taxon>
    </lineage>
</organism>
<dbReference type="AlphaFoldDB" id="A0A2J4YVL9"/>
<accession>A0A2J4YVL9</accession>
<reference evidence="1 2" key="1">
    <citation type="submission" date="2017-11" db="EMBL/GenBank/DDBJ databases">
        <authorList>
            <person name="Han C.G."/>
        </authorList>
    </citation>
    <scope>NUCLEOTIDE SEQUENCE [LARGE SCALE GENOMIC DNA]</scope>
    <source>
        <strain evidence="1 2">A2</strain>
    </source>
</reference>
<evidence type="ECO:0000313" key="2">
    <source>
        <dbReference type="Proteomes" id="UP000234661"/>
    </source>
</evidence>
<gene>
    <name evidence="1" type="ORF">CWM85_23075</name>
</gene>
<sequence length="72" mass="8739">MSWFKRKKKQKAPKYSCRERAFSVPAGKAAIRWLYRPDFLGGVDPDGIWFPHHTKPYVYYYWVRFFLEDAMC</sequence>
<protein>
    <submittedName>
        <fullName evidence="1">Uncharacterized protein</fullName>
    </submittedName>
</protein>
<proteinExistence type="predicted"/>
<comment type="caution">
    <text evidence="1">The sequence shown here is derived from an EMBL/GenBank/DDBJ whole genome shotgun (WGS) entry which is preliminary data.</text>
</comment>
<name>A0A2J4YVL9_9ENTR</name>
<reference evidence="1 2" key="2">
    <citation type="submission" date="2018-01" db="EMBL/GenBank/DDBJ databases">
        <title>Genomic study of Klebsiella pneumoniae.</title>
        <authorList>
            <person name="Yang Y."/>
            <person name="Bicalho R."/>
        </authorList>
    </citation>
    <scope>NUCLEOTIDE SEQUENCE [LARGE SCALE GENOMIC DNA]</scope>
    <source>
        <strain evidence="1 2">A2</strain>
    </source>
</reference>
<evidence type="ECO:0000313" key="1">
    <source>
        <dbReference type="EMBL" id="PLM54850.1"/>
    </source>
</evidence>
<dbReference type="EMBL" id="PIET01000849">
    <property type="protein sequence ID" value="PLM54850.1"/>
    <property type="molecule type" value="Genomic_DNA"/>
</dbReference>